<sequence>MCGIAGIISPNAKNHSGQIQKMTNALIHRGPDSGHHEFFENAALGHRRLSIIDHSETGKQPMFSNTGNECIVLNGEIYGFQDLKKKFSDYPYRGTSDTELILAMYQKSGTKLLNELPGMFAFAIWDEEKQELFCARDRFGEKPFYYATGRNGEFIFASEIKAILASGLVDPKINQEALYHFLQYGYVSAFQSIYSNIFTLPPAHFLIYSQGKVSVERYYEIPKTDLNISLSEAKEEFTTLLKKAVQKQLIADVEVGSFLSGGLDSSTIVAMANEFKDKQTTISFGYSGEDSELKFAEEIARKYKTNHIEIYENRGNIANELLKISPFFDEPFADMSFIPQFKICEAAARHLKVVLSGDAGDELFGGYNFYQVENQLRNHFSYHNALVKFGLKQFGKFRKTSYLTKENIAHKNILDFHQHQVRNYFNKSEIQYLGIASAYHQNYSFKANPDSLNDIMRTDIEKYVPGNMLVKSDRMAMANSLEVRTPFLDKDFAEFCIQLPENLKINTENDKIILREAMGKYWTETIRNRQKQGFGSSVEDWFEEKSLIDLADDLLQNKSSPIFDFINFKETQKFLNKGKQHWNLLQLAIWAENAKPQNP</sequence>
<name>A0A0J7J276_9FLAO</name>
<comment type="similarity">
    <text evidence="2">Belongs to the asparagine synthetase family.</text>
</comment>
<dbReference type="InterPro" id="IPR017932">
    <property type="entry name" value="GATase_2_dom"/>
</dbReference>
<comment type="catalytic activity">
    <reaction evidence="7">
        <text>L-aspartate + L-glutamine + ATP + H2O = L-asparagine + L-glutamate + AMP + diphosphate + H(+)</text>
        <dbReference type="Rhea" id="RHEA:12228"/>
        <dbReference type="ChEBI" id="CHEBI:15377"/>
        <dbReference type="ChEBI" id="CHEBI:15378"/>
        <dbReference type="ChEBI" id="CHEBI:29985"/>
        <dbReference type="ChEBI" id="CHEBI:29991"/>
        <dbReference type="ChEBI" id="CHEBI:30616"/>
        <dbReference type="ChEBI" id="CHEBI:33019"/>
        <dbReference type="ChEBI" id="CHEBI:58048"/>
        <dbReference type="ChEBI" id="CHEBI:58359"/>
        <dbReference type="ChEBI" id="CHEBI:456215"/>
        <dbReference type="EC" id="6.3.5.4"/>
    </reaction>
</comment>
<dbReference type="InterPro" id="IPR029055">
    <property type="entry name" value="Ntn_hydrolases_N"/>
</dbReference>
<evidence type="ECO:0000256" key="1">
    <source>
        <dbReference type="ARBA" id="ARBA00005187"/>
    </source>
</evidence>
<reference evidence="12 13" key="1">
    <citation type="journal article" date="2004" name="Int. J. Syst. Evol. Microbiol.">
        <title>Kaistella koreensis gen. nov., sp. nov., a novel member of the Chryseobacterium-Bergeyella-Riemerella branch.</title>
        <authorList>
            <person name="Kim M.K."/>
            <person name="Im W.T."/>
            <person name="Shin Y.K."/>
            <person name="Lim J.H."/>
            <person name="Kim S.H."/>
            <person name="Lee B.C."/>
            <person name="Park M.Y."/>
            <person name="Lee K.Y."/>
            <person name="Lee S.T."/>
        </authorList>
    </citation>
    <scope>NUCLEOTIDE SEQUENCE [LARGE SCALE GENOMIC DNA]</scope>
    <source>
        <strain evidence="12 13">CCUG 49689</strain>
    </source>
</reference>
<dbReference type="SUPFAM" id="SSF56235">
    <property type="entry name" value="N-terminal nucleophile aminohydrolases (Ntn hydrolases)"/>
    <property type="match status" value="1"/>
</dbReference>
<feature type="binding site" evidence="9">
    <location>
        <begin position="356"/>
        <end position="357"/>
    </location>
    <ligand>
        <name>ATP</name>
        <dbReference type="ChEBI" id="CHEBI:30616"/>
    </ligand>
</feature>
<proteinExistence type="inferred from homology"/>
<evidence type="ECO:0000256" key="9">
    <source>
        <dbReference type="PIRSR" id="PIRSR001589-2"/>
    </source>
</evidence>
<keyword evidence="8" id="KW-0028">Amino-acid biosynthesis</keyword>
<protein>
    <recommendedName>
        <fullName evidence="3">asparagine synthase (glutamine-hydrolyzing)</fullName>
        <ecNumber evidence="3">6.3.5.4</ecNumber>
    </recommendedName>
</protein>
<dbReference type="AlphaFoldDB" id="A0A0J7J276"/>
<dbReference type="PIRSF" id="PIRSF001589">
    <property type="entry name" value="Asn_synthetase_glu-h"/>
    <property type="match status" value="1"/>
</dbReference>
<dbReference type="CDD" id="cd01991">
    <property type="entry name" value="Asn_synthase_B_C"/>
    <property type="match status" value="1"/>
</dbReference>
<evidence type="ECO:0000256" key="10">
    <source>
        <dbReference type="PIRSR" id="PIRSR001589-3"/>
    </source>
</evidence>
<feature type="domain" description="Glutamine amidotransferase type-2" evidence="11">
    <location>
        <begin position="2"/>
        <end position="211"/>
    </location>
</feature>
<keyword evidence="5 9" id="KW-0067">ATP-binding</keyword>
<keyword evidence="6 8" id="KW-0315">Glutamine amidotransferase</keyword>
<dbReference type="RefSeq" id="WP_048498757.1">
    <property type="nucleotide sequence ID" value="NZ_LFNG01000004.1"/>
</dbReference>
<feature type="active site" description="For GATase activity" evidence="8">
    <location>
        <position position="2"/>
    </location>
</feature>
<dbReference type="EMBL" id="LFNG01000004">
    <property type="protein sequence ID" value="KMQ72129.1"/>
    <property type="molecule type" value="Genomic_DNA"/>
</dbReference>
<dbReference type="Pfam" id="PF13537">
    <property type="entry name" value="GATase_7"/>
    <property type="match status" value="1"/>
</dbReference>
<evidence type="ECO:0000256" key="8">
    <source>
        <dbReference type="PIRSR" id="PIRSR001589-1"/>
    </source>
</evidence>
<dbReference type="SUPFAM" id="SSF52402">
    <property type="entry name" value="Adenine nucleotide alpha hydrolases-like"/>
    <property type="match status" value="1"/>
</dbReference>
<dbReference type="PATRIC" id="fig|1304281.5.peg.802"/>
<accession>A0A0J7J276</accession>
<dbReference type="GO" id="GO:0006529">
    <property type="term" value="P:asparagine biosynthetic process"/>
    <property type="evidence" value="ECO:0007669"/>
    <property type="project" value="UniProtKB-KW"/>
</dbReference>
<dbReference type="Pfam" id="PF00733">
    <property type="entry name" value="Asn_synthase"/>
    <property type="match status" value="1"/>
</dbReference>
<dbReference type="InterPro" id="IPR001962">
    <property type="entry name" value="Asn_synthase"/>
</dbReference>
<dbReference type="PANTHER" id="PTHR43284">
    <property type="entry name" value="ASPARAGINE SYNTHETASE (GLUTAMINE-HYDROLYZING)"/>
    <property type="match status" value="1"/>
</dbReference>
<dbReference type="Gene3D" id="3.60.20.10">
    <property type="entry name" value="Glutamine Phosphoribosylpyrophosphate, subunit 1, domain 1"/>
    <property type="match status" value="1"/>
</dbReference>
<dbReference type="STRING" id="1304281.ACM44_03715"/>
<dbReference type="NCBIfam" id="TIGR01536">
    <property type="entry name" value="asn_synth_AEB"/>
    <property type="match status" value="1"/>
</dbReference>
<dbReference type="GO" id="GO:0005524">
    <property type="term" value="F:ATP binding"/>
    <property type="evidence" value="ECO:0007669"/>
    <property type="project" value="UniProtKB-KW"/>
</dbReference>
<evidence type="ECO:0000313" key="12">
    <source>
        <dbReference type="EMBL" id="KMQ72129.1"/>
    </source>
</evidence>
<dbReference type="GO" id="GO:0005829">
    <property type="term" value="C:cytosol"/>
    <property type="evidence" value="ECO:0007669"/>
    <property type="project" value="TreeGrafter"/>
</dbReference>
<keyword evidence="4 9" id="KW-0547">Nucleotide-binding</keyword>
<evidence type="ECO:0000256" key="6">
    <source>
        <dbReference type="ARBA" id="ARBA00022962"/>
    </source>
</evidence>
<evidence type="ECO:0000259" key="11">
    <source>
        <dbReference type="PROSITE" id="PS51278"/>
    </source>
</evidence>
<dbReference type="InterPro" id="IPR014729">
    <property type="entry name" value="Rossmann-like_a/b/a_fold"/>
</dbReference>
<dbReference type="GO" id="GO:0004066">
    <property type="term" value="F:asparagine synthase (glutamine-hydrolyzing) activity"/>
    <property type="evidence" value="ECO:0007669"/>
    <property type="project" value="UniProtKB-EC"/>
</dbReference>
<evidence type="ECO:0000256" key="7">
    <source>
        <dbReference type="ARBA" id="ARBA00048741"/>
    </source>
</evidence>
<dbReference type="EC" id="6.3.5.4" evidence="3"/>
<dbReference type="Gene3D" id="3.40.50.620">
    <property type="entry name" value="HUPs"/>
    <property type="match status" value="1"/>
</dbReference>
<dbReference type="PANTHER" id="PTHR43284:SF1">
    <property type="entry name" value="ASPARAGINE SYNTHETASE"/>
    <property type="match status" value="1"/>
</dbReference>
<evidence type="ECO:0000256" key="3">
    <source>
        <dbReference type="ARBA" id="ARBA00012737"/>
    </source>
</evidence>
<dbReference type="OrthoDB" id="9763290at2"/>
<keyword evidence="13" id="KW-1185">Reference proteome</keyword>
<dbReference type="Proteomes" id="UP000035900">
    <property type="component" value="Unassembled WGS sequence"/>
</dbReference>
<organism evidence="12 13">
    <name type="scientific">Chryseobacterium koreense CCUG 49689</name>
    <dbReference type="NCBI Taxonomy" id="1304281"/>
    <lineage>
        <taxon>Bacteria</taxon>
        <taxon>Pseudomonadati</taxon>
        <taxon>Bacteroidota</taxon>
        <taxon>Flavobacteriia</taxon>
        <taxon>Flavobacteriales</taxon>
        <taxon>Weeksellaceae</taxon>
        <taxon>Chryseobacterium group</taxon>
        <taxon>Chryseobacterium</taxon>
    </lineage>
</organism>
<dbReference type="InterPro" id="IPR006426">
    <property type="entry name" value="Asn_synth_AEB"/>
</dbReference>
<comment type="caution">
    <text evidence="12">The sequence shown here is derived from an EMBL/GenBank/DDBJ whole genome shotgun (WGS) entry which is preliminary data.</text>
</comment>
<comment type="pathway">
    <text evidence="1">Amino-acid biosynthesis; L-asparagine biosynthesis; L-asparagine from L-aspartate (L-Gln route): step 1/1.</text>
</comment>
<evidence type="ECO:0000256" key="4">
    <source>
        <dbReference type="ARBA" id="ARBA00022741"/>
    </source>
</evidence>
<evidence type="ECO:0000256" key="2">
    <source>
        <dbReference type="ARBA" id="ARBA00005752"/>
    </source>
</evidence>
<dbReference type="InterPro" id="IPR051786">
    <property type="entry name" value="ASN_synthetase/amidase"/>
</dbReference>
<keyword evidence="8" id="KW-0061">Asparagine biosynthesis</keyword>
<gene>
    <name evidence="12" type="ORF">ACM44_03715</name>
</gene>
<evidence type="ECO:0000313" key="13">
    <source>
        <dbReference type="Proteomes" id="UP000035900"/>
    </source>
</evidence>
<feature type="binding site" evidence="9">
    <location>
        <position position="97"/>
    </location>
    <ligand>
        <name>L-glutamine</name>
        <dbReference type="ChEBI" id="CHEBI:58359"/>
    </ligand>
</feature>
<feature type="site" description="Important for beta-aspartyl-AMP intermediate formation" evidence="10">
    <location>
        <position position="358"/>
    </location>
</feature>
<dbReference type="PROSITE" id="PS51278">
    <property type="entry name" value="GATASE_TYPE_2"/>
    <property type="match status" value="1"/>
</dbReference>
<evidence type="ECO:0000256" key="5">
    <source>
        <dbReference type="ARBA" id="ARBA00022840"/>
    </source>
</evidence>
<dbReference type="CDD" id="cd00712">
    <property type="entry name" value="AsnB"/>
    <property type="match status" value="1"/>
</dbReference>
<dbReference type="InterPro" id="IPR033738">
    <property type="entry name" value="AsnB_N"/>
</dbReference>